<comment type="caution">
    <text evidence="8">The sequence shown here is derived from an EMBL/GenBank/DDBJ whole genome shotgun (WGS) entry which is preliminary data.</text>
</comment>
<feature type="transmembrane region" description="Helical" evidence="6">
    <location>
        <begin position="169"/>
        <end position="190"/>
    </location>
</feature>
<accession>A0A9E5JMB3</accession>
<feature type="transmembrane region" description="Helical" evidence="6">
    <location>
        <begin position="47"/>
        <end position="70"/>
    </location>
</feature>
<evidence type="ECO:0000256" key="2">
    <source>
        <dbReference type="ARBA" id="ARBA00022692"/>
    </source>
</evidence>
<evidence type="ECO:0000256" key="1">
    <source>
        <dbReference type="ARBA" id="ARBA00004141"/>
    </source>
</evidence>
<dbReference type="InterPro" id="IPR047817">
    <property type="entry name" value="ABC2_TM_bact-type"/>
</dbReference>
<dbReference type="PANTHER" id="PTHR43027:SF1">
    <property type="entry name" value="DOXORUBICIN RESISTANCE ABC TRANSPORTER PERMEASE PROTEIN DRRC-RELATED"/>
    <property type="match status" value="1"/>
</dbReference>
<dbReference type="InterPro" id="IPR013525">
    <property type="entry name" value="ABC2_TM"/>
</dbReference>
<dbReference type="EMBL" id="VIKT02000012">
    <property type="protein sequence ID" value="NHF63209.1"/>
    <property type="molecule type" value="Genomic_DNA"/>
</dbReference>
<dbReference type="Pfam" id="PF12698">
    <property type="entry name" value="ABC2_membrane_3"/>
    <property type="match status" value="1"/>
</dbReference>
<feature type="domain" description="ABC transmembrane type-2" evidence="7">
    <location>
        <begin position="45"/>
        <end position="289"/>
    </location>
</feature>
<keyword evidence="3 6" id="KW-1133">Transmembrane helix</keyword>
<proteinExistence type="predicted"/>
<evidence type="ECO:0000256" key="4">
    <source>
        <dbReference type="ARBA" id="ARBA00023136"/>
    </source>
</evidence>
<evidence type="ECO:0000313" key="8">
    <source>
        <dbReference type="EMBL" id="NHF63209.1"/>
    </source>
</evidence>
<evidence type="ECO:0000256" key="6">
    <source>
        <dbReference type="SAM" id="Phobius"/>
    </source>
</evidence>
<comment type="subcellular location">
    <subcellularLocation>
        <location evidence="1">Membrane</location>
        <topology evidence="1">Multi-pass membrane protein</topology>
    </subcellularLocation>
</comment>
<evidence type="ECO:0000259" key="7">
    <source>
        <dbReference type="PROSITE" id="PS51012"/>
    </source>
</evidence>
<feature type="transmembrane region" description="Helical" evidence="6">
    <location>
        <begin position="263"/>
        <end position="283"/>
    </location>
</feature>
<keyword evidence="2 6" id="KW-0812">Transmembrane</keyword>
<dbReference type="PIRSF" id="PIRSF006648">
    <property type="entry name" value="DrrB"/>
    <property type="match status" value="1"/>
</dbReference>
<feature type="transmembrane region" description="Helical" evidence="6">
    <location>
        <begin position="82"/>
        <end position="108"/>
    </location>
</feature>
<dbReference type="GO" id="GO:0046677">
    <property type="term" value="P:response to antibiotic"/>
    <property type="evidence" value="ECO:0007669"/>
    <property type="project" value="UniProtKB-KW"/>
</dbReference>
<keyword evidence="4 6" id="KW-0472">Membrane</keyword>
<evidence type="ECO:0000256" key="3">
    <source>
        <dbReference type="ARBA" id="ARBA00022989"/>
    </source>
</evidence>
<reference evidence="8 9" key="1">
    <citation type="submission" date="2020-03" db="EMBL/GenBank/DDBJ databases">
        <title>Chryseoglobus sp. isolated from a deep-sea seamount.</title>
        <authorList>
            <person name="Zhang D.-C."/>
        </authorList>
    </citation>
    <scope>NUCLEOTIDE SEQUENCE [LARGE SCALE GENOMIC DNA]</scope>
    <source>
        <strain evidence="8 9">KN1116</strain>
    </source>
</reference>
<dbReference type="PROSITE" id="PS51012">
    <property type="entry name" value="ABC_TM2"/>
    <property type="match status" value="1"/>
</dbReference>
<dbReference type="OrthoDB" id="9786643at2"/>
<keyword evidence="9" id="KW-1185">Reference proteome</keyword>
<dbReference type="GO" id="GO:0140359">
    <property type="term" value="F:ABC-type transporter activity"/>
    <property type="evidence" value="ECO:0007669"/>
    <property type="project" value="InterPro"/>
</dbReference>
<evidence type="ECO:0000313" key="9">
    <source>
        <dbReference type="Proteomes" id="UP000818266"/>
    </source>
</evidence>
<keyword evidence="5" id="KW-0046">Antibiotic resistance</keyword>
<dbReference type="PANTHER" id="PTHR43027">
    <property type="entry name" value="DOXORUBICIN RESISTANCE ABC TRANSPORTER PERMEASE PROTEIN DRRC-RELATED"/>
    <property type="match status" value="1"/>
</dbReference>
<organism evidence="8 9">
    <name type="scientific">Microcella pacifica</name>
    <dbReference type="NCBI Taxonomy" id="2591847"/>
    <lineage>
        <taxon>Bacteria</taxon>
        <taxon>Bacillati</taxon>
        <taxon>Actinomycetota</taxon>
        <taxon>Actinomycetes</taxon>
        <taxon>Micrococcales</taxon>
        <taxon>Microbacteriaceae</taxon>
        <taxon>Microcella</taxon>
    </lineage>
</organism>
<dbReference type="InterPro" id="IPR000412">
    <property type="entry name" value="ABC_2_transport"/>
</dbReference>
<protein>
    <submittedName>
        <fullName evidence="8">ABC transporter permease</fullName>
    </submittedName>
</protein>
<sequence>MSATTSTTPAPRTTSHAVGSSILRAIRLGGLRIGYEVRAYFRQGDTVFFTFLFPVVMLTIFSVSFSQASFGQTVDGDDVSAAWFYLPAMLAAGLLLSGVQNLAIDIALEKSDGTLKRLAGSPLPVVSYFIGKLGQSFVTGLAQAAVLLALGFTVFGVPLPEEPQNWLVFAWVFVLGVVTSAILGIALSAVPRSGKSATAVVIPITLVLQFISGVYLAFSNLPDWLQNFASVFPLKWMAQGMRSVFLPEELVILEPNESWELPGVALVLGLWLVVGLVLARLTFRWIRKDS</sequence>
<dbReference type="InterPro" id="IPR052902">
    <property type="entry name" value="ABC-2_transporter"/>
</dbReference>
<dbReference type="RefSeq" id="WP_152583615.1">
    <property type="nucleotide sequence ID" value="NZ_VIKT02000012.1"/>
</dbReference>
<dbReference type="GO" id="GO:0043190">
    <property type="term" value="C:ATP-binding cassette (ABC) transporter complex"/>
    <property type="evidence" value="ECO:0007669"/>
    <property type="project" value="InterPro"/>
</dbReference>
<gene>
    <name evidence="8" type="ORF">FK219_008140</name>
</gene>
<feature type="transmembrane region" description="Helical" evidence="6">
    <location>
        <begin position="137"/>
        <end position="157"/>
    </location>
</feature>
<feature type="transmembrane region" description="Helical" evidence="6">
    <location>
        <begin position="197"/>
        <end position="218"/>
    </location>
</feature>
<dbReference type="AlphaFoldDB" id="A0A9E5JMB3"/>
<evidence type="ECO:0000256" key="5">
    <source>
        <dbReference type="ARBA" id="ARBA00023251"/>
    </source>
</evidence>
<name>A0A9E5JMB3_9MICO</name>
<dbReference type="Proteomes" id="UP000818266">
    <property type="component" value="Unassembled WGS sequence"/>
</dbReference>